<accession>A0ACC0FND9</accession>
<keyword evidence="2" id="KW-1185">Reference proteome</keyword>
<evidence type="ECO:0000313" key="2">
    <source>
        <dbReference type="Proteomes" id="UP001060215"/>
    </source>
</evidence>
<sequence>MEHLELMWSQCRDHLVLKEDLVFVVTSKRSTLDKCCLPVRIRLFISAAHSESDLRKASESLKRVAAAVLAAHD</sequence>
<dbReference type="EMBL" id="CM045770">
    <property type="protein sequence ID" value="KAI7990245.1"/>
    <property type="molecule type" value="Genomic_DNA"/>
</dbReference>
<proteinExistence type="predicted"/>
<gene>
    <name evidence="1" type="ORF">LOK49_LG12G02551</name>
</gene>
<organism evidence="1 2">
    <name type="scientific">Camellia lanceoleosa</name>
    <dbReference type="NCBI Taxonomy" id="1840588"/>
    <lineage>
        <taxon>Eukaryota</taxon>
        <taxon>Viridiplantae</taxon>
        <taxon>Streptophyta</taxon>
        <taxon>Embryophyta</taxon>
        <taxon>Tracheophyta</taxon>
        <taxon>Spermatophyta</taxon>
        <taxon>Magnoliopsida</taxon>
        <taxon>eudicotyledons</taxon>
        <taxon>Gunneridae</taxon>
        <taxon>Pentapetalae</taxon>
        <taxon>asterids</taxon>
        <taxon>Ericales</taxon>
        <taxon>Theaceae</taxon>
        <taxon>Camellia</taxon>
    </lineage>
</organism>
<protein>
    <submittedName>
        <fullName evidence="1">Long chain base biosynthesis protein 1b</fullName>
    </submittedName>
</protein>
<dbReference type="Proteomes" id="UP001060215">
    <property type="component" value="Chromosome 13"/>
</dbReference>
<evidence type="ECO:0000313" key="1">
    <source>
        <dbReference type="EMBL" id="KAI7990245.1"/>
    </source>
</evidence>
<comment type="caution">
    <text evidence="1">The sequence shown here is derived from an EMBL/GenBank/DDBJ whole genome shotgun (WGS) entry which is preliminary data.</text>
</comment>
<reference evidence="1 2" key="1">
    <citation type="journal article" date="2022" name="Plant J.">
        <title>Chromosome-level genome of Camellia lanceoleosa provides a valuable resource for understanding genome evolution and self-incompatibility.</title>
        <authorList>
            <person name="Gong W."/>
            <person name="Xiao S."/>
            <person name="Wang L."/>
            <person name="Liao Z."/>
            <person name="Chang Y."/>
            <person name="Mo W."/>
            <person name="Hu G."/>
            <person name="Li W."/>
            <person name="Zhao G."/>
            <person name="Zhu H."/>
            <person name="Hu X."/>
            <person name="Ji K."/>
            <person name="Xiang X."/>
            <person name="Song Q."/>
            <person name="Yuan D."/>
            <person name="Jin S."/>
            <person name="Zhang L."/>
        </authorList>
    </citation>
    <scope>NUCLEOTIDE SEQUENCE [LARGE SCALE GENOMIC DNA]</scope>
    <source>
        <strain evidence="1">SQ_2022a</strain>
    </source>
</reference>
<name>A0ACC0FND9_9ERIC</name>